<dbReference type="AlphaFoldDB" id="A0A915KQ91"/>
<keyword evidence="1" id="KW-0732">Signal</keyword>
<feature type="signal peptide" evidence="1">
    <location>
        <begin position="1"/>
        <end position="22"/>
    </location>
</feature>
<dbReference type="WBParaSite" id="nRc.2.0.1.t40634-RA">
    <property type="protein sequence ID" value="nRc.2.0.1.t40634-RA"/>
    <property type="gene ID" value="nRc.2.0.1.g40634"/>
</dbReference>
<evidence type="ECO:0000313" key="3">
    <source>
        <dbReference type="WBParaSite" id="nRc.2.0.1.t40634-RA"/>
    </source>
</evidence>
<reference evidence="3" key="1">
    <citation type="submission" date="2022-11" db="UniProtKB">
        <authorList>
            <consortium name="WormBaseParasite"/>
        </authorList>
    </citation>
    <scope>IDENTIFICATION</scope>
</reference>
<feature type="chain" id="PRO_5036757316" evidence="1">
    <location>
        <begin position="23"/>
        <end position="207"/>
    </location>
</feature>
<proteinExistence type="predicted"/>
<dbReference type="Proteomes" id="UP000887565">
    <property type="component" value="Unplaced"/>
</dbReference>
<evidence type="ECO:0000256" key="1">
    <source>
        <dbReference type="SAM" id="SignalP"/>
    </source>
</evidence>
<organism evidence="2 3">
    <name type="scientific">Romanomermis culicivorax</name>
    <name type="common">Nematode worm</name>
    <dbReference type="NCBI Taxonomy" id="13658"/>
    <lineage>
        <taxon>Eukaryota</taxon>
        <taxon>Metazoa</taxon>
        <taxon>Ecdysozoa</taxon>
        <taxon>Nematoda</taxon>
        <taxon>Enoplea</taxon>
        <taxon>Dorylaimia</taxon>
        <taxon>Mermithida</taxon>
        <taxon>Mermithoidea</taxon>
        <taxon>Mermithidae</taxon>
        <taxon>Romanomermis</taxon>
    </lineage>
</organism>
<keyword evidence="2" id="KW-1185">Reference proteome</keyword>
<sequence length="207" mass="22328">MLCKVLLLFGSALIGIFWSTSGSDIYTSDANANVVCMNGQCFNGTTSAVKYGNCPLAACSKVECEIKMWNGCPICTCGEGSGTTNPCETQQQCQEPAVCENQICTHKNVPTDLPKYCVFDYQCGSSDSCVANTCSGGAVVNHVQNVSCISRYQCPKGYYCKSATMTCYEDEGVVHLPGVSCLFQWQCPEGYVCDLARDFGSCIEKKT</sequence>
<name>A0A915KQ91_ROMCU</name>
<protein>
    <submittedName>
        <fullName evidence="3">Uncharacterized protein</fullName>
    </submittedName>
</protein>
<evidence type="ECO:0000313" key="2">
    <source>
        <dbReference type="Proteomes" id="UP000887565"/>
    </source>
</evidence>
<accession>A0A915KQ91</accession>